<accession>A0A8H6YTX8</accession>
<name>A0A8H6YTX8_9AGAR</name>
<gene>
    <name evidence="2" type="ORF">MSAN_00884000</name>
</gene>
<reference evidence="2" key="1">
    <citation type="submission" date="2020-05" db="EMBL/GenBank/DDBJ databases">
        <title>Mycena genomes resolve the evolution of fungal bioluminescence.</title>
        <authorList>
            <person name="Tsai I.J."/>
        </authorList>
    </citation>
    <scope>NUCLEOTIDE SEQUENCE</scope>
    <source>
        <strain evidence="2">160909Yilan</strain>
    </source>
</reference>
<feature type="domain" description="BTB" evidence="1">
    <location>
        <begin position="108"/>
        <end position="173"/>
    </location>
</feature>
<evidence type="ECO:0000313" key="3">
    <source>
        <dbReference type="Proteomes" id="UP000623467"/>
    </source>
</evidence>
<dbReference type="Proteomes" id="UP000623467">
    <property type="component" value="Unassembled WGS sequence"/>
</dbReference>
<dbReference type="Gene3D" id="3.30.710.10">
    <property type="entry name" value="Potassium Channel Kv1.1, Chain A"/>
    <property type="match status" value="1"/>
</dbReference>
<dbReference type="InterPro" id="IPR011333">
    <property type="entry name" value="SKP1/BTB/POZ_sf"/>
</dbReference>
<keyword evidence="3" id="KW-1185">Reference proteome</keyword>
<dbReference type="CDD" id="cd18186">
    <property type="entry name" value="BTB_POZ_ZBTB_KLHL-like"/>
    <property type="match status" value="1"/>
</dbReference>
<comment type="caution">
    <text evidence="2">The sequence shown here is derived from an EMBL/GenBank/DDBJ whole genome shotgun (WGS) entry which is preliminary data.</text>
</comment>
<dbReference type="SUPFAM" id="SSF54695">
    <property type="entry name" value="POZ domain"/>
    <property type="match status" value="1"/>
</dbReference>
<organism evidence="2 3">
    <name type="scientific">Mycena sanguinolenta</name>
    <dbReference type="NCBI Taxonomy" id="230812"/>
    <lineage>
        <taxon>Eukaryota</taxon>
        <taxon>Fungi</taxon>
        <taxon>Dikarya</taxon>
        <taxon>Basidiomycota</taxon>
        <taxon>Agaricomycotina</taxon>
        <taxon>Agaricomycetes</taxon>
        <taxon>Agaricomycetidae</taxon>
        <taxon>Agaricales</taxon>
        <taxon>Marasmiineae</taxon>
        <taxon>Mycenaceae</taxon>
        <taxon>Mycena</taxon>
    </lineage>
</organism>
<dbReference type="AlphaFoldDB" id="A0A8H6YTX8"/>
<protein>
    <submittedName>
        <fullName evidence="2">BTB domain-containing protein</fullName>
    </submittedName>
</protein>
<dbReference type="PROSITE" id="PS50097">
    <property type="entry name" value="BTB"/>
    <property type="match status" value="1"/>
</dbReference>
<dbReference type="Pfam" id="PF00651">
    <property type="entry name" value="BTB"/>
    <property type="match status" value="1"/>
</dbReference>
<dbReference type="InterPro" id="IPR000210">
    <property type="entry name" value="BTB/POZ_dom"/>
</dbReference>
<evidence type="ECO:0000259" key="1">
    <source>
        <dbReference type="PROSITE" id="PS50097"/>
    </source>
</evidence>
<evidence type="ECO:0000313" key="2">
    <source>
        <dbReference type="EMBL" id="KAF7366278.1"/>
    </source>
</evidence>
<dbReference type="OrthoDB" id="3043804at2759"/>
<proteinExistence type="predicted"/>
<sequence length="173" mass="19634">MVERELECNAAFLRNLKFGSASAIADPVAANKVVKFKVTILPSQDTRYNTTPEILDKVVKFNNATVLTSKGTKYAQSGNKLSPTHQLLDCIMTFASESGFSLDSLNSAIVNLSVEGTQYRVDRFFLDRDSPVLREMFSRPMEIAVDEEPVWILSDVTKEEFENLLWIYYNPFY</sequence>
<dbReference type="EMBL" id="JACAZH010000006">
    <property type="protein sequence ID" value="KAF7366278.1"/>
    <property type="molecule type" value="Genomic_DNA"/>
</dbReference>